<sequence length="66" mass="7519">MTCVQTIGKALFDAGWTSRINVAHFMADPMTLDGAWRQWRRQMPVLYNVEAASSGTVDLHRNPRNQ</sequence>
<evidence type="ECO:0000313" key="1">
    <source>
        <dbReference type="EMBL" id="VVE71978.1"/>
    </source>
</evidence>
<reference evidence="1 2" key="1">
    <citation type="submission" date="2019-08" db="EMBL/GenBank/DDBJ databases">
        <authorList>
            <person name="Peeters C."/>
        </authorList>
    </citation>
    <scope>NUCLEOTIDE SEQUENCE [LARGE SCALE GENOMIC DNA]</scope>
    <source>
        <strain evidence="1 2">LMG 31117</strain>
    </source>
</reference>
<accession>A0A5E5AFI3</accession>
<evidence type="ECO:0000313" key="2">
    <source>
        <dbReference type="Proteomes" id="UP000383122"/>
    </source>
</evidence>
<gene>
    <name evidence="1" type="ORF">PAN31117_04233</name>
</gene>
<organism evidence="1 2">
    <name type="scientific">Pandoraea anapnoica</name>
    <dbReference type="NCBI Taxonomy" id="2508301"/>
    <lineage>
        <taxon>Bacteria</taxon>
        <taxon>Pseudomonadati</taxon>
        <taxon>Pseudomonadota</taxon>
        <taxon>Betaproteobacteria</taxon>
        <taxon>Burkholderiales</taxon>
        <taxon>Burkholderiaceae</taxon>
        <taxon>Pandoraea</taxon>
    </lineage>
</organism>
<name>A0A5E5AFI3_9BURK</name>
<dbReference type="Proteomes" id="UP000383122">
    <property type="component" value="Unassembled WGS sequence"/>
</dbReference>
<dbReference type="AlphaFoldDB" id="A0A5E5AFI3"/>
<protein>
    <submittedName>
        <fullName evidence="1">NAD-dependent epimerase</fullName>
    </submittedName>
</protein>
<dbReference type="EMBL" id="CABPSP010000014">
    <property type="protein sequence ID" value="VVE71978.1"/>
    <property type="molecule type" value="Genomic_DNA"/>
</dbReference>
<proteinExistence type="predicted"/>
<keyword evidence="2" id="KW-1185">Reference proteome</keyword>